<name>A0A510E094_9CREN</name>
<gene>
    <name evidence="1" type="ORF">IC006_0440</name>
    <name evidence="2" type="ORF">IC007_0409</name>
</gene>
<dbReference type="Proteomes" id="UP000325030">
    <property type="component" value="Chromosome"/>
</dbReference>
<dbReference type="EMBL" id="AP018929">
    <property type="protein sequence ID" value="BBG23156.1"/>
    <property type="molecule type" value="Genomic_DNA"/>
</dbReference>
<dbReference type="AlphaFoldDB" id="A0A510E094"/>
<dbReference type="EMBL" id="AP018930">
    <property type="protein sequence ID" value="BBG25904.1"/>
    <property type="molecule type" value="Genomic_DNA"/>
</dbReference>
<dbReference type="KEGG" id="step:IC006_0440"/>
<reference evidence="2 3" key="2">
    <citation type="journal article" date="2020" name="Int. J. Syst. Evol. Microbiol.">
        <title>Sulfuracidifex tepidarius gen. nov., sp. nov. and transfer of Sulfolobus metallicus Huber and Stetter 1992 to the genus Sulfuracidifex as Sulfuracidifex metallicus comb. nov.</title>
        <authorList>
            <person name="Itoh T."/>
            <person name="Miura T."/>
            <person name="Sakai H.D."/>
            <person name="Kato S."/>
            <person name="Ohkuma M."/>
            <person name="Takashina T."/>
        </authorList>
    </citation>
    <scope>NUCLEOTIDE SEQUENCE</scope>
    <source>
        <strain evidence="1 3">IC-006</strain>
        <strain evidence="2">IC-007</strain>
    </source>
</reference>
<evidence type="ECO:0000313" key="4">
    <source>
        <dbReference type="Proteomes" id="UP000325030"/>
    </source>
</evidence>
<accession>A0A510DSI6</accession>
<evidence type="ECO:0000313" key="3">
    <source>
        <dbReference type="Proteomes" id="UP000322983"/>
    </source>
</evidence>
<organism evidence="2 4">
    <name type="scientific">Sulfuracidifex tepidarius</name>
    <dbReference type="NCBI Taxonomy" id="1294262"/>
    <lineage>
        <taxon>Archaea</taxon>
        <taxon>Thermoproteota</taxon>
        <taxon>Thermoprotei</taxon>
        <taxon>Sulfolobales</taxon>
        <taxon>Sulfolobaceae</taxon>
        <taxon>Sulfuracidifex</taxon>
    </lineage>
</organism>
<reference evidence="4" key="1">
    <citation type="submission" date="2018-09" db="EMBL/GenBank/DDBJ databases">
        <title>Complete Genome Sequencing of Sulfolobus sp. JCM 16834.</title>
        <authorList>
            <person name="Kato S."/>
            <person name="Itoh T."/>
            <person name="Ohkuma M."/>
        </authorList>
    </citation>
    <scope>NUCLEOTIDE SEQUENCE [LARGE SCALE GENOMIC DNA]</scope>
    <source>
        <strain evidence="4">IC-007</strain>
    </source>
</reference>
<accession>A0A510E094</accession>
<evidence type="ECO:0000313" key="2">
    <source>
        <dbReference type="EMBL" id="BBG25904.1"/>
    </source>
</evidence>
<proteinExistence type="predicted"/>
<evidence type="ECO:0000313" key="1">
    <source>
        <dbReference type="EMBL" id="BBG23156.1"/>
    </source>
</evidence>
<protein>
    <submittedName>
        <fullName evidence="2">Uncharacterized protein</fullName>
    </submittedName>
</protein>
<dbReference type="Proteomes" id="UP000322983">
    <property type="component" value="Chromosome"/>
</dbReference>
<sequence length="50" mass="5932">MKAKFYSCDGKLRDEKNVRNLKEALNTAEDHFLIEIYDDHGKRLLVYVKC</sequence>
<keyword evidence="3" id="KW-1185">Reference proteome</keyword>